<comment type="caution">
    <text evidence="2">The sequence shown here is derived from an EMBL/GenBank/DDBJ whole genome shotgun (WGS) entry which is preliminary data.</text>
</comment>
<proteinExistence type="predicted"/>
<keyword evidence="3" id="KW-1185">Reference proteome</keyword>
<dbReference type="AlphaFoldDB" id="A0A8J5XE81"/>
<name>A0A8J5XE81_DIALT</name>
<organism evidence="2 3">
    <name type="scientific">Diacronema lutheri</name>
    <name type="common">Unicellular marine alga</name>
    <name type="synonym">Monochrysis lutheri</name>
    <dbReference type="NCBI Taxonomy" id="2081491"/>
    <lineage>
        <taxon>Eukaryota</taxon>
        <taxon>Haptista</taxon>
        <taxon>Haptophyta</taxon>
        <taxon>Pavlovophyceae</taxon>
        <taxon>Pavlovales</taxon>
        <taxon>Pavlovaceae</taxon>
        <taxon>Diacronema</taxon>
    </lineage>
</organism>
<dbReference type="Proteomes" id="UP000751190">
    <property type="component" value="Unassembled WGS sequence"/>
</dbReference>
<accession>A0A8J5XE81</accession>
<gene>
    <name evidence="2" type="ORF">KFE25_002334</name>
</gene>
<evidence type="ECO:0000256" key="1">
    <source>
        <dbReference type="SAM" id="MobiDB-lite"/>
    </source>
</evidence>
<evidence type="ECO:0000313" key="2">
    <source>
        <dbReference type="EMBL" id="KAG8461145.1"/>
    </source>
</evidence>
<dbReference type="EMBL" id="JAGTXO010000027">
    <property type="protein sequence ID" value="KAG8461145.1"/>
    <property type="molecule type" value="Genomic_DNA"/>
</dbReference>
<protein>
    <submittedName>
        <fullName evidence="2">Uncharacterized protein</fullName>
    </submittedName>
</protein>
<sequence>MELTTGVYLQSRARDLRACFARYMTAPSHARAPFVGRRLHVAGRAGDGTMDRHDDNLVTASASGPLPA</sequence>
<feature type="region of interest" description="Disordered" evidence="1">
    <location>
        <begin position="45"/>
        <end position="68"/>
    </location>
</feature>
<reference evidence="2" key="1">
    <citation type="submission" date="2021-05" db="EMBL/GenBank/DDBJ databases">
        <title>The genome of the haptophyte Pavlova lutheri (Diacronema luteri, Pavlovales) - a model for lipid biosynthesis in eukaryotic algae.</title>
        <authorList>
            <person name="Hulatt C.J."/>
            <person name="Posewitz M.C."/>
        </authorList>
    </citation>
    <scope>NUCLEOTIDE SEQUENCE</scope>
    <source>
        <strain evidence="2">NIVA-4/92</strain>
    </source>
</reference>
<evidence type="ECO:0000313" key="3">
    <source>
        <dbReference type="Proteomes" id="UP000751190"/>
    </source>
</evidence>